<evidence type="ECO:0000313" key="2">
    <source>
        <dbReference type="EMBL" id="GIY73703.1"/>
    </source>
</evidence>
<organism evidence="2 3">
    <name type="scientific">Caerostris extrusa</name>
    <name type="common">Bark spider</name>
    <name type="synonym">Caerostris bankana</name>
    <dbReference type="NCBI Taxonomy" id="172846"/>
    <lineage>
        <taxon>Eukaryota</taxon>
        <taxon>Metazoa</taxon>
        <taxon>Ecdysozoa</taxon>
        <taxon>Arthropoda</taxon>
        <taxon>Chelicerata</taxon>
        <taxon>Arachnida</taxon>
        <taxon>Araneae</taxon>
        <taxon>Araneomorphae</taxon>
        <taxon>Entelegynae</taxon>
        <taxon>Araneoidea</taxon>
        <taxon>Araneidae</taxon>
        <taxon>Caerostris</taxon>
    </lineage>
</organism>
<keyword evidence="3" id="KW-1185">Reference proteome</keyword>
<keyword evidence="1" id="KW-0472">Membrane</keyword>
<accession>A0AAV4VUC4</accession>
<name>A0AAV4VUC4_CAEEX</name>
<keyword evidence="1" id="KW-0812">Transmembrane</keyword>
<proteinExistence type="predicted"/>
<reference evidence="2 3" key="1">
    <citation type="submission" date="2021-06" db="EMBL/GenBank/DDBJ databases">
        <title>Caerostris extrusa draft genome.</title>
        <authorList>
            <person name="Kono N."/>
            <person name="Arakawa K."/>
        </authorList>
    </citation>
    <scope>NUCLEOTIDE SEQUENCE [LARGE SCALE GENOMIC DNA]</scope>
</reference>
<protein>
    <submittedName>
        <fullName evidence="2">Uncharacterized protein</fullName>
    </submittedName>
</protein>
<sequence length="107" mass="11914">MIMTGRQSLVPFFSYPLSRITGVPGFNHPSIPRPGFSILNHPLYDPTTASPVFFLVSLSLFFSFTCFSWIPSEEKCVPRLSSPSLRCLPPLFTCIFSSTPPPLRSDS</sequence>
<keyword evidence="1" id="KW-1133">Transmembrane helix</keyword>
<evidence type="ECO:0000313" key="3">
    <source>
        <dbReference type="Proteomes" id="UP001054945"/>
    </source>
</evidence>
<dbReference type="AlphaFoldDB" id="A0AAV4VUC4"/>
<feature type="transmembrane region" description="Helical" evidence="1">
    <location>
        <begin position="52"/>
        <end position="70"/>
    </location>
</feature>
<dbReference type="EMBL" id="BPLR01015116">
    <property type="protein sequence ID" value="GIY73703.1"/>
    <property type="molecule type" value="Genomic_DNA"/>
</dbReference>
<dbReference type="Proteomes" id="UP001054945">
    <property type="component" value="Unassembled WGS sequence"/>
</dbReference>
<comment type="caution">
    <text evidence="2">The sequence shown here is derived from an EMBL/GenBank/DDBJ whole genome shotgun (WGS) entry which is preliminary data.</text>
</comment>
<evidence type="ECO:0000256" key="1">
    <source>
        <dbReference type="SAM" id="Phobius"/>
    </source>
</evidence>
<gene>
    <name evidence="2" type="ORF">CEXT_161861</name>
</gene>